<sequence length="697" mass="75736">MRDSAPALRVRGYVWGTQILFIRLLVGAQGSVHTATTPAECIEVKKTRAHEIDCIGGIVSRGVNSLDDVPLAICEVQKLVHEDLIKDCQGLAQQFGDMAYHLSNYTVYEEKLEHALEYCDSTRCDHGCLQGAMSAFAYDMFTEFGGRSAEFRRRMYAICDSYRAGITHESCSHAVGVGLMNKQLEEIEEAIGVCFAWEIDGQESAASATACKEGAIAHYVQMYTHGFSLEGADKPSTKVDRVKLHTLCARFPREQSFNFFFDEISYCAFRAGVSLMYLTDLNATLVNQLCKQMPHGSRDSMGREVLSPEARCKQGVEWGETNSHRQKAGLCTDMSPPLPPPSSPPSLSPPAPLTPPSQPSPPHQAVSTAPVCIETSESNEAAPGLSKSVYLPLCGDVVPYAILQDAGSSEASVREAADAYRKGYSKLLQDLQAQAGRPISRVCSRAVRRELCRSSYQLCTTSAPPDTNLDASASTTVQGFVYCNASAHPQSYESAHVCEVQGSAHPGRWLEVCGGGESSAVPCLTVDTAECPELVKAATQHSEACLEDAAGETRRRGQGLEAGECFFQSEGSGGAMQFSAAQSDGSSMVLWADPSAAPRSPGDSTVDKGSDNVEYTSPDGSRSFADKHYGWFIAGGVVFLLPAMLACAYYGRQIYEDQFINRALRAAWSRMREQKEHFSDMSDNDEDDQDTEPSVRL</sequence>
<keyword evidence="2" id="KW-0812">Transmembrane</keyword>
<evidence type="ECO:0000313" key="5">
    <source>
        <dbReference type="Proteomes" id="UP001190700"/>
    </source>
</evidence>
<keyword evidence="3" id="KW-0732">Signal</keyword>
<feature type="transmembrane region" description="Helical" evidence="2">
    <location>
        <begin position="629"/>
        <end position="651"/>
    </location>
</feature>
<proteinExistence type="predicted"/>
<comment type="caution">
    <text evidence="4">The sequence shown here is derived from an EMBL/GenBank/DDBJ whole genome shotgun (WGS) entry which is preliminary data.</text>
</comment>
<reference evidence="4 5" key="1">
    <citation type="journal article" date="2015" name="Genome Biol. Evol.">
        <title>Comparative Genomics of a Bacterivorous Green Alga Reveals Evolutionary Causalities and Consequences of Phago-Mixotrophic Mode of Nutrition.</title>
        <authorList>
            <person name="Burns J.A."/>
            <person name="Paasch A."/>
            <person name="Narechania A."/>
            <person name="Kim E."/>
        </authorList>
    </citation>
    <scope>NUCLEOTIDE SEQUENCE [LARGE SCALE GENOMIC DNA]</scope>
    <source>
        <strain evidence="4 5">PLY_AMNH</strain>
    </source>
</reference>
<evidence type="ECO:0000313" key="4">
    <source>
        <dbReference type="EMBL" id="KAK3243070.1"/>
    </source>
</evidence>
<feature type="region of interest" description="Disordered" evidence="1">
    <location>
        <begin position="591"/>
        <end position="619"/>
    </location>
</feature>
<evidence type="ECO:0000256" key="3">
    <source>
        <dbReference type="SAM" id="SignalP"/>
    </source>
</evidence>
<dbReference type="AlphaFoldDB" id="A0AAE0EXW5"/>
<evidence type="ECO:0000256" key="2">
    <source>
        <dbReference type="SAM" id="Phobius"/>
    </source>
</evidence>
<feature type="region of interest" description="Disordered" evidence="1">
    <location>
        <begin position="327"/>
        <end position="369"/>
    </location>
</feature>
<keyword evidence="2" id="KW-1133">Transmembrane helix</keyword>
<protein>
    <submittedName>
        <fullName evidence="4">Uncharacterized protein</fullName>
    </submittedName>
</protein>
<feature type="compositionally biased region" description="Pro residues" evidence="1">
    <location>
        <begin position="336"/>
        <end position="362"/>
    </location>
</feature>
<keyword evidence="5" id="KW-1185">Reference proteome</keyword>
<name>A0AAE0EXW5_9CHLO</name>
<feature type="region of interest" description="Disordered" evidence="1">
    <location>
        <begin position="676"/>
        <end position="697"/>
    </location>
</feature>
<dbReference type="Proteomes" id="UP001190700">
    <property type="component" value="Unassembled WGS sequence"/>
</dbReference>
<dbReference type="EMBL" id="LGRX02033086">
    <property type="protein sequence ID" value="KAK3243070.1"/>
    <property type="molecule type" value="Genomic_DNA"/>
</dbReference>
<organism evidence="4 5">
    <name type="scientific">Cymbomonas tetramitiformis</name>
    <dbReference type="NCBI Taxonomy" id="36881"/>
    <lineage>
        <taxon>Eukaryota</taxon>
        <taxon>Viridiplantae</taxon>
        <taxon>Chlorophyta</taxon>
        <taxon>Pyramimonadophyceae</taxon>
        <taxon>Pyramimonadales</taxon>
        <taxon>Pyramimonadaceae</taxon>
        <taxon>Cymbomonas</taxon>
    </lineage>
</organism>
<feature type="signal peptide" evidence="3">
    <location>
        <begin position="1"/>
        <end position="30"/>
    </location>
</feature>
<keyword evidence="2" id="KW-0472">Membrane</keyword>
<gene>
    <name evidence="4" type="ORF">CYMTET_47264</name>
</gene>
<accession>A0AAE0EXW5</accession>
<feature type="chain" id="PRO_5042063259" evidence="3">
    <location>
        <begin position="31"/>
        <end position="697"/>
    </location>
</feature>
<feature type="compositionally biased region" description="Acidic residues" evidence="1">
    <location>
        <begin position="682"/>
        <end position="691"/>
    </location>
</feature>
<evidence type="ECO:0000256" key="1">
    <source>
        <dbReference type="SAM" id="MobiDB-lite"/>
    </source>
</evidence>